<dbReference type="EMBL" id="VIFK01000062">
    <property type="protein sequence ID" value="TQE99421.1"/>
    <property type="molecule type" value="Genomic_DNA"/>
</dbReference>
<protein>
    <submittedName>
        <fullName evidence="2">GTP cyclohydrolase I FolE</fullName>
    </submittedName>
</protein>
<dbReference type="AlphaFoldDB" id="A0A540VRN6"/>
<dbReference type="Gene3D" id="3.30.1130.10">
    <property type="match status" value="1"/>
</dbReference>
<dbReference type="GO" id="GO:0016787">
    <property type="term" value="F:hydrolase activity"/>
    <property type="evidence" value="ECO:0007669"/>
    <property type="project" value="UniProtKB-KW"/>
</dbReference>
<evidence type="ECO:0000259" key="1">
    <source>
        <dbReference type="Pfam" id="PF01227"/>
    </source>
</evidence>
<gene>
    <name evidence="2" type="ORF">FKY71_08605</name>
</gene>
<proteinExistence type="predicted"/>
<comment type="caution">
    <text evidence="2">The sequence shown here is derived from an EMBL/GenBank/DDBJ whole genome shotgun (WGS) entry which is preliminary data.</text>
</comment>
<keyword evidence="2" id="KW-0378">Hydrolase</keyword>
<name>A0A540VRN6_9GAMM</name>
<organism evidence="2 3">
    <name type="scientific">Spiribacter salinus</name>
    <dbReference type="NCBI Taxonomy" id="1335746"/>
    <lineage>
        <taxon>Bacteria</taxon>
        <taxon>Pseudomonadati</taxon>
        <taxon>Pseudomonadota</taxon>
        <taxon>Gammaproteobacteria</taxon>
        <taxon>Chromatiales</taxon>
        <taxon>Ectothiorhodospiraceae</taxon>
        <taxon>Spiribacter</taxon>
    </lineage>
</organism>
<reference evidence="2 3" key="1">
    <citation type="submission" date="2019-06" db="EMBL/GenBank/DDBJ databases">
        <title>Metagenome assembled Genome of Spiribacter salinus SL48-SHIP from the microbial mat of Salt Lake 48 (Novosibirsk region, Russia).</title>
        <authorList>
            <person name="Shipova A."/>
            <person name="Rozanov A.S."/>
            <person name="Bryanskaya A.V."/>
            <person name="Peltek S.E."/>
        </authorList>
    </citation>
    <scope>NUCLEOTIDE SEQUENCE [LARGE SCALE GENOMIC DNA]</scope>
    <source>
        <strain evidence="2">SL48-SHIP-2</strain>
    </source>
</reference>
<dbReference type="UniPathway" id="UPA00848">
    <property type="reaction ID" value="UER00151"/>
</dbReference>
<dbReference type="InterPro" id="IPR020602">
    <property type="entry name" value="GTP_CycHdrlase_I_dom"/>
</dbReference>
<evidence type="ECO:0000313" key="3">
    <source>
        <dbReference type="Proteomes" id="UP000315400"/>
    </source>
</evidence>
<evidence type="ECO:0000313" key="2">
    <source>
        <dbReference type="EMBL" id="TQE99421.1"/>
    </source>
</evidence>
<accession>A0A540VRN6</accession>
<sequence>VGVTISARHLCMESRGLCQQGHHTVTTALRGAFKNNPETRAEFMALARTSPPG</sequence>
<feature type="non-terminal residue" evidence="2">
    <location>
        <position position="1"/>
    </location>
</feature>
<dbReference type="Pfam" id="PF01227">
    <property type="entry name" value="GTP_cyclohydroI"/>
    <property type="match status" value="1"/>
</dbReference>
<dbReference type="SUPFAM" id="SSF55620">
    <property type="entry name" value="Tetrahydrobiopterin biosynthesis enzymes-like"/>
    <property type="match status" value="1"/>
</dbReference>
<feature type="domain" description="GTP cyclohydrolase I" evidence="1">
    <location>
        <begin position="1"/>
        <end position="47"/>
    </location>
</feature>
<dbReference type="InterPro" id="IPR043133">
    <property type="entry name" value="GTP-CH-I_C/QueF"/>
</dbReference>
<dbReference type="Proteomes" id="UP000315400">
    <property type="component" value="Unassembled WGS sequence"/>
</dbReference>